<feature type="compositionally biased region" description="Gly residues" evidence="7">
    <location>
        <begin position="25"/>
        <end position="38"/>
    </location>
</feature>
<keyword evidence="5" id="KW-0175">Coiled coil</keyword>
<dbReference type="InterPro" id="IPR001680">
    <property type="entry name" value="WD40_rpt"/>
</dbReference>
<evidence type="ECO:0000256" key="5">
    <source>
        <dbReference type="ARBA" id="ARBA00023054"/>
    </source>
</evidence>
<protein>
    <recommendedName>
        <fullName evidence="8">Striatin N-terminal domain-containing protein</fullName>
    </recommendedName>
</protein>
<dbReference type="PANTHER" id="PTHR15653:SF0">
    <property type="entry name" value="CONNECTOR OF KINASE TO AP-1, ISOFORM E"/>
    <property type="match status" value="1"/>
</dbReference>
<organism evidence="9 10">
    <name type="scientific">Geranomyces variabilis</name>
    <dbReference type="NCBI Taxonomy" id="109894"/>
    <lineage>
        <taxon>Eukaryota</taxon>
        <taxon>Fungi</taxon>
        <taxon>Fungi incertae sedis</taxon>
        <taxon>Chytridiomycota</taxon>
        <taxon>Chytridiomycota incertae sedis</taxon>
        <taxon>Chytridiomycetes</taxon>
        <taxon>Spizellomycetales</taxon>
        <taxon>Powellomycetaceae</taxon>
        <taxon>Geranomyces</taxon>
    </lineage>
</organism>
<evidence type="ECO:0000313" key="10">
    <source>
        <dbReference type="Proteomes" id="UP001212152"/>
    </source>
</evidence>
<gene>
    <name evidence="9" type="ORF">HDU87_005276</name>
</gene>
<feature type="repeat" description="WD" evidence="6">
    <location>
        <begin position="580"/>
        <end position="624"/>
    </location>
</feature>
<keyword evidence="10" id="KW-1185">Reference proteome</keyword>
<dbReference type="Gene3D" id="1.20.5.300">
    <property type="match status" value="1"/>
</dbReference>
<comment type="similarity">
    <text evidence="1">Belongs to the WD repeat striatin family.</text>
</comment>
<feature type="region of interest" description="Disordered" evidence="7">
    <location>
        <begin position="633"/>
        <end position="652"/>
    </location>
</feature>
<feature type="region of interest" description="Disordered" evidence="7">
    <location>
        <begin position="223"/>
        <end position="419"/>
    </location>
</feature>
<dbReference type="Pfam" id="PF00400">
    <property type="entry name" value="WD40"/>
    <property type="match status" value="5"/>
</dbReference>
<feature type="repeat" description="WD" evidence="6">
    <location>
        <begin position="525"/>
        <end position="558"/>
    </location>
</feature>
<keyword evidence="3" id="KW-0677">Repeat</keyword>
<keyword evidence="2 6" id="KW-0853">WD repeat</keyword>
<dbReference type="SUPFAM" id="SSF50978">
    <property type="entry name" value="WD40 repeat-like"/>
    <property type="match status" value="1"/>
</dbReference>
<evidence type="ECO:0000256" key="1">
    <source>
        <dbReference type="ARBA" id="ARBA00009616"/>
    </source>
</evidence>
<feature type="region of interest" description="Disordered" evidence="7">
    <location>
        <begin position="1"/>
        <end position="59"/>
    </location>
</feature>
<dbReference type="InterPro" id="IPR036322">
    <property type="entry name" value="WD40_repeat_dom_sf"/>
</dbReference>
<feature type="repeat" description="WD" evidence="6">
    <location>
        <begin position="474"/>
        <end position="515"/>
    </location>
</feature>
<feature type="domain" description="Striatin N-terminal" evidence="8">
    <location>
        <begin position="63"/>
        <end position="219"/>
    </location>
</feature>
<dbReference type="EMBL" id="JADGJQ010000041">
    <property type="protein sequence ID" value="KAJ3176407.1"/>
    <property type="molecule type" value="Genomic_DNA"/>
</dbReference>
<feature type="compositionally biased region" description="Polar residues" evidence="7">
    <location>
        <begin position="133"/>
        <end position="157"/>
    </location>
</feature>
<proteinExistence type="inferred from homology"/>
<evidence type="ECO:0000256" key="7">
    <source>
        <dbReference type="SAM" id="MobiDB-lite"/>
    </source>
</evidence>
<dbReference type="PRINTS" id="PR00320">
    <property type="entry name" value="GPROTEINBRPT"/>
</dbReference>
<dbReference type="SMART" id="SM00320">
    <property type="entry name" value="WD40"/>
    <property type="match status" value="7"/>
</dbReference>
<dbReference type="Gene3D" id="2.130.10.10">
    <property type="entry name" value="YVTN repeat-like/Quinoprotein amine dehydrogenase"/>
    <property type="match status" value="3"/>
</dbReference>
<sequence>MSDPANPHARVGGRGNISGSQGNPPSGGGREAPAGGSGIHHSHSGGNDSSGQPSQQAGLTSYTLPGVLHFLQVEWRRFERERNEWQVERADLKARVAFLEGERRGTENLKMDLMRRVKMLEFALRQERGKFTKLQTEKQSSSPTPGEQSSTQSQGQATLAPPVDALATLPDSVLSAPSNYGTLNLSGGTGTLLNYSKGYGHMRSKEILKNYLREMGFLLTGSGAGGTSASSSSAGDGRPEEVATPALKMESPSLVREATRTRRPITVPSNGPSQDPPVDVKLMTRNAGKKKPRESIVSVTDAVSPPGDSPTDSEAPTAHDDLKQEGPVMSDDSNHKPPTNPAESSADQPPLNSSPGPAKDKIPVNEAGGAGSVKNRPEEGHLTAEELRELKLTPEKLSKVMRKIDGKPPAKKKAEASKLSAGIPSVMGNAMALDGDALASLALNDDDTDEGTKSKKGSKKPSQNQRIWRPKAVLRNHLDAIRAIAFSAKDSLLLTSSEDNTTKLWNLAKAEGNKSSADVEPIYTFRGHTEPVTSLALSVSGETCYSGSGDATIRVWQVPPASRDSYSSYENSKDFKLHTYVGHSDIIWDLKLHPLPQQSPSLASVSSDGSLKIWNTTPDERALRTTMWYNGASNGGGAGHDGDGEGSDLRNPTSVDWLPTNLNKLAVSYQNSVVKVFDAETGQVVLVCKSNETFDGTTNTQINKLVAHPLLPLLVTAHEDRHIRIFDITTGALVHSMVAHQDSVAALDISADGLSLVSGGHDCSLRWWDLSTRKCVQEYTSHRRKNDEGIWAARFHPEDPHLMASGGADGVCKLYAFGTGT</sequence>
<feature type="repeat" description="WD" evidence="6">
    <location>
        <begin position="737"/>
        <end position="778"/>
    </location>
</feature>
<dbReference type="InterPro" id="IPR020472">
    <property type="entry name" value="WD40_PAC1"/>
</dbReference>
<dbReference type="CDD" id="cd00200">
    <property type="entry name" value="WD40"/>
    <property type="match status" value="1"/>
</dbReference>
<dbReference type="PROSITE" id="PS50082">
    <property type="entry name" value="WD_REPEATS_2"/>
    <property type="match status" value="4"/>
</dbReference>
<feature type="region of interest" description="Disordered" evidence="7">
    <location>
        <begin position="131"/>
        <end position="158"/>
    </location>
</feature>
<keyword evidence="4" id="KW-0112">Calmodulin-binding</keyword>
<evidence type="ECO:0000256" key="6">
    <source>
        <dbReference type="PROSITE-ProRule" id="PRU00221"/>
    </source>
</evidence>
<name>A0AAD5TJJ0_9FUNG</name>
<reference evidence="9" key="1">
    <citation type="submission" date="2020-05" db="EMBL/GenBank/DDBJ databases">
        <title>Phylogenomic resolution of chytrid fungi.</title>
        <authorList>
            <person name="Stajich J.E."/>
            <person name="Amses K."/>
            <person name="Simmons R."/>
            <person name="Seto K."/>
            <person name="Myers J."/>
            <person name="Bonds A."/>
            <person name="Quandt C.A."/>
            <person name="Barry K."/>
            <person name="Liu P."/>
            <person name="Grigoriev I."/>
            <person name="Longcore J.E."/>
            <person name="James T.Y."/>
        </authorList>
    </citation>
    <scope>NUCLEOTIDE SEQUENCE</scope>
    <source>
        <strain evidence="9">JEL0379</strain>
    </source>
</reference>
<feature type="compositionally biased region" description="Basic and acidic residues" evidence="7">
    <location>
        <begin position="375"/>
        <end position="416"/>
    </location>
</feature>
<evidence type="ECO:0000256" key="4">
    <source>
        <dbReference type="ARBA" id="ARBA00022860"/>
    </source>
</evidence>
<dbReference type="AlphaFoldDB" id="A0AAD5TJJ0"/>
<dbReference type="Pfam" id="PF08232">
    <property type="entry name" value="Striatin"/>
    <property type="match status" value="1"/>
</dbReference>
<evidence type="ECO:0000259" key="8">
    <source>
        <dbReference type="Pfam" id="PF08232"/>
    </source>
</evidence>
<evidence type="ECO:0000256" key="3">
    <source>
        <dbReference type="ARBA" id="ARBA00022737"/>
    </source>
</evidence>
<accession>A0AAD5TJJ0</accession>
<dbReference type="PROSITE" id="PS50294">
    <property type="entry name" value="WD_REPEATS_REGION"/>
    <property type="match status" value="3"/>
</dbReference>
<dbReference type="InterPro" id="IPR019775">
    <property type="entry name" value="WD40_repeat_CS"/>
</dbReference>
<dbReference type="InterPro" id="IPR015943">
    <property type="entry name" value="WD40/YVTN_repeat-like_dom_sf"/>
</dbReference>
<feature type="region of interest" description="Disordered" evidence="7">
    <location>
        <begin position="444"/>
        <end position="469"/>
    </location>
</feature>
<dbReference type="InterPro" id="IPR013258">
    <property type="entry name" value="Striatin_N"/>
</dbReference>
<dbReference type="GO" id="GO:0005516">
    <property type="term" value="F:calmodulin binding"/>
    <property type="evidence" value="ECO:0007669"/>
    <property type="project" value="UniProtKB-KW"/>
</dbReference>
<dbReference type="InterPro" id="IPR051488">
    <property type="entry name" value="WD_repeat_striatin"/>
</dbReference>
<comment type="caution">
    <text evidence="9">The sequence shown here is derived from an EMBL/GenBank/DDBJ whole genome shotgun (WGS) entry which is preliminary data.</text>
</comment>
<evidence type="ECO:0000256" key="2">
    <source>
        <dbReference type="ARBA" id="ARBA00022574"/>
    </source>
</evidence>
<dbReference type="PANTHER" id="PTHR15653">
    <property type="entry name" value="STRIATIN"/>
    <property type="match status" value="1"/>
</dbReference>
<feature type="compositionally biased region" description="Polar residues" evidence="7">
    <location>
        <begin position="341"/>
        <end position="355"/>
    </location>
</feature>
<evidence type="ECO:0000313" key="9">
    <source>
        <dbReference type="EMBL" id="KAJ3176407.1"/>
    </source>
</evidence>
<dbReference type="PROSITE" id="PS00678">
    <property type="entry name" value="WD_REPEATS_1"/>
    <property type="match status" value="1"/>
</dbReference>
<dbReference type="Proteomes" id="UP001212152">
    <property type="component" value="Unassembled WGS sequence"/>
</dbReference>